<feature type="region of interest" description="Disordered" evidence="13">
    <location>
        <begin position="624"/>
        <end position="645"/>
    </location>
</feature>
<feature type="compositionally biased region" description="Low complexity" evidence="13">
    <location>
        <begin position="460"/>
        <end position="474"/>
    </location>
</feature>
<evidence type="ECO:0000256" key="5">
    <source>
        <dbReference type="ARBA" id="ARBA00022679"/>
    </source>
</evidence>
<keyword evidence="12 14" id="KW-0472">Membrane</keyword>
<feature type="transmembrane region" description="Helical" evidence="14">
    <location>
        <begin position="956"/>
        <end position="977"/>
    </location>
</feature>
<comment type="subcellular location">
    <subcellularLocation>
        <location evidence="2">Membrane</location>
        <topology evidence="2">Multi-pass membrane protein</topology>
    </subcellularLocation>
</comment>
<dbReference type="HOGENOM" id="CLU_001266_1_0_1"/>
<sequence>MHEEQDTCRICSAPGEPEQPLFYPCKCSGTIRYIHQDCLTTWLAHSKKKTCDVCKHPYSFTKVYSPNMPKRLPVVLLIRQLSRQALSAALFGVRAVLVGSIWLAFLPWVTIWTWRAYFAVGETFAWWISARPRPHPPGRNYTLFLANSTDAARNATVATPSHDPLQSSMLRHPLLRSITSDIVAGQIIASLIVLTFVAVFLLREWISQNARPGVFEDVDGLAEGDEPFPPEPVPDEQPQPQPHDQPEPARPHGLDFAQLREVREEEGLKRPEAYQLEDDSHSRIRKKPRRASDAPEPEWLQAASTSTSSKGKALDRGETQERQVRDDHARGTEEYALQQQGQGSRRRRRLPSADSTVYGGSDADEQYMHTPSARTIRHWRKRARREMQEQEAKTKANDVDVHPGSSDDTDWGTEPLLDAERDVRMDTQTKSLLEQHEESVRQQRLEEVAAETFGIRTHPEPSSSQPQEWSISPSTPSLVSDHTDPSTPMDSDVDIESDTSHTESPSPAEPPPLFESTYSFFGTSEVHIPSQSATSATAVSPTPSTPTPTTETSGSLRRPPLPAVTLPPSGSPSPAIAPSRGRTPLGSPNLATYRAPEDLRAELEEPGYFGRSLGRGEGFGNITSFASAGGSGHGLGRDAEGREKDADANALMRAERAHFFPLPEGEDDADDEGSAGTHEELMDDYRQWLADEGHDAEDPDAGAEPDLPLQERAAGDAGVDAAQEGAAGEAQGRAADANDEVEANLEDDMDAAFEAIGLRGPFYAVLQNAALMIVILDTSIGLGVFVPFLIGKVTALLSLDPKRFLQILHLPLQLIRLVTDPVVDFAMVLASQLVVSPMIWAATATSRATLHFMGVVIGESRVDHLVANAEKLLEVGLNISLRLKDQAAEIFSSKAPSVSAEPTPSLLESLVQSDSRVLRVIEPYFAPLGHNVRVSSKEAMSTWIRFALGNGPNEKAFAVALGYTIIGLLLAIYLNILTVGSVKSAGRAVRSAVRQQLLVLKVAIFIMIELVVFPLGCGVMLDICSVWLLQQGTVRSRGEFLIFAPLTAIFYHWVIGTMFMYQFAVALAGCRKIMRPGAMWFIKDPQDQNFHPIRDILERPAVVQIRKLLMSALMYGVVVAAGVGTVSALLRLFSRTIMPFRWKIREPLSPVPVDLVFLHVVLPYTLQYFRPKRALRQVGAYVWKRLAHQLRLTSYMFGGRHPSEEFTPKHRSWHTLFETKPEIELDDAENLRDGNFRRVPNTDNIMLVKNSPATVVVDEDGSAIDEQAAELIAAQDAEAEKAKRSIKDDYTIVYLPPHFRYRVIAFVVCIWVIAALMLASVLAMPVLIGRHFFNLFISADVHDGYSFIAGFYLLWGCWIAASAVDRLDKRRQRFVRHEPRAQWPLYITKRALLWIAKTCYMVATLGVIVPALVGLVIELYIIYPIRHTLNPAMEPRIRIVDMWALGMIYVKIILRVLRAQRGQGMMRGIERIRRNGWTHPDPIRATKEVIAPVTVGLLGMVVLPAVGLWSIRKLLPLPFENDALLVHVYPGIFTVAGFAHAAVALSKLVATWSQNIRDKEFLMEMRLRNLEPDMEQEAKSEIEQGEEDDGEEAEEEDEQ</sequence>
<dbReference type="Pfam" id="PF12906">
    <property type="entry name" value="RINGv"/>
    <property type="match status" value="1"/>
</dbReference>
<feature type="transmembrane region" description="Helical" evidence="14">
    <location>
        <begin position="998"/>
        <end position="1029"/>
    </location>
</feature>
<evidence type="ECO:0000256" key="8">
    <source>
        <dbReference type="ARBA" id="ARBA00022771"/>
    </source>
</evidence>
<feature type="transmembrane region" description="Helical" evidence="14">
    <location>
        <begin position="1437"/>
        <end position="1457"/>
    </location>
</feature>
<feature type="compositionally biased region" description="Basic and acidic residues" evidence="13">
    <location>
        <begin position="1573"/>
        <end position="1582"/>
    </location>
</feature>
<feature type="compositionally biased region" description="Acidic residues" evidence="13">
    <location>
        <begin position="1583"/>
        <end position="1599"/>
    </location>
</feature>
<dbReference type="FunFam" id="3.30.40.10:FF:000287">
    <property type="entry name" value="RING finger membrane protein"/>
    <property type="match status" value="1"/>
</dbReference>
<feature type="compositionally biased region" description="Basic residues" evidence="13">
    <location>
        <begin position="375"/>
        <end position="384"/>
    </location>
</feature>
<dbReference type="EC" id="2.3.2.27" evidence="4"/>
<dbReference type="InterPro" id="IPR013083">
    <property type="entry name" value="Znf_RING/FYVE/PHD"/>
</dbReference>
<feature type="transmembrane region" description="Helical" evidence="14">
    <location>
        <begin position="1399"/>
        <end position="1425"/>
    </location>
</feature>
<dbReference type="PROSITE" id="PS51292">
    <property type="entry name" value="ZF_RING_CH"/>
    <property type="match status" value="1"/>
</dbReference>
<feature type="compositionally biased region" description="Acidic residues" evidence="13">
    <location>
        <begin position="217"/>
        <end position="228"/>
    </location>
</feature>
<dbReference type="SUPFAM" id="SSF57850">
    <property type="entry name" value="RING/U-box"/>
    <property type="match status" value="1"/>
</dbReference>
<keyword evidence="5" id="KW-0808">Transferase</keyword>
<organism evidence="16 17">
    <name type="scientific">Ceriporiopsis subvermispora (strain B)</name>
    <name type="common">White-rot fungus</name>
    <name type="synonym">Gelatoporia subvermispora</name>
    <dbReference type="NCBI Taxonomy" id="914234"/>
    <lineage>
        <taxon>Eukaryota</taxon>
        <taxon>Fungi</taxon>
        <taxon>Dikarya</taxon>
        <taxon>Basidiomycota</taxon>
        <taxon>Agaricomycotina</taxon>
        <taxon>Agaricomycetes</taxon>
        <taxon>Polyporales</taxon>
        <taxon>Gelatoporiaceae</taxon>
        <taxon>Gelatoporia</taxon>
    </lineage>
</organism>
<feature type="compositionally biased region" description="Basic and acidic residues" evidence="13">
    <location>
        <begin position="312"/>
        <end position="333"/>
    </location>
</feature>
<keyword evidence="9" id="KW-0833">Ubl conjugation pathway</keyword>
<feature type="region of interest" description="Disordered" evidence="13">
    <location>
        <begin position="217"/>
        <end position="252"/>
    </location>
</feature>
<keyword evidence="7" id="KW-0479">Metal-binding</keyword>
<gene>
    <name evidence="16" type="ORF">CERSUDRAFT_112845</name>
</gene>
<comment type="pathway">
    <text evidence="3">Protein modification; protein ubiquitination.</text>
</comment>
<dbReference type="InterPro" id="IPR056521">
    <property type="entry name" value="MARCHF6-like_C"/>
</dbReference>
<dbReference type="GO" id="GO:0036503">
    <property type="term" value="P:ERAD pathway"/>
    <property type="evidence" value="ECO:0007669"/>
    <property type="project" value="TreeGrafter"/>
</dbReference>
<feature type="compositionally biased region" description="Basic and acidic residues" evidence="13">
    <location>
        <begin position="264"/>
        <end position="282"/>
    </location>
</feature>
<feature type="compositionally biased region" description="Basic and acidic residues" evidence="13">
    <location>
        <begin position="385"/>
        <end position="401"/>
    </location>
</feature>
<dbReference type="CDD" id="cd16702">
    <property type="entry name" value="RING_CH-C4HC3_MARCH6"/>
    <property type="match status" value="1"/>
</dbReference>
<feature type="transmembrane region" description="Helical" evidence="14">
    <location>
        <begin position="85"/>
        <end position="105"/>
    </location>
</feature>
<evidence type="ECO:0000256" key="1">
    <source>
        <dbReference type="ARBA" id="ARBA00000900"/>
    </source>
</evidence>
<evidence type="ECO:0000256" key="13">
    <source>
        <dbReference type="SAM" id="MobiDB-lite"/>
    </source>
</evidence>
<evidence type="ECO:0000313" key="16">
    <source>
        <dbReference type="EMBL" id="EMD39173.1"/>
    </source>
</evidence>
<reference evidence="16 17" key="1">
    <citation type="journal article" date="2012" name="Proc. Natl. Acad. Sci. U.S.A.">
        <title>Comparative genomics of Ceriporiopsis subvermispora and Phanerochaete chrysosporium provide insight into selective ligninolysis.</title>
        <authorList>
            <person name="Fernandez-Fueyo E."/>
            <person name="Ruiz-Duenas F.J."/>
            <person name="Ferreira P."/>
            <person name="Floudas D."/>
            <person name="Hibbett D.S."/>
            <person name="Canessa P."/>
            <person name="Larrondo L.F."/>
            <person name="James T.Y."/>
            <person name="Seelenfreund D."/>
            <person name="Lobos S."/>
            <person name="Polanco R."/>
            <person name="Tello M."/>
            <person name="Honda Y."/>
            <person name="Watanabe T."/>
            <person name="Watanabe T."/>
            <person name="Ryu J.S."/>
            <person name="Kubicek C.P."/>
            <person name="Schmoll M."/>
            <person name="Gaskell J."/>
            <person name="Hammel K.E."/>
            <person name="St John F.J."/>
            <person name="Vanden Wymelenberg A."/>
            <person name="Sabat G."/>
            <person name="Splinter BonDurant S."/>
            <person name="Syed K."/>
            <person name="Yadav J.S."/>
            <person name="Doddapaneni H."/>
            <person name="Subramanian V."/>
            <person name="Lavin J.L."/>
            <person name="Oguiza J.A."/>
            <person name="Perez G."/>
            <person name="Pisabarro A.G."/>
            <person name="Ramirez L."/>
            <person name="Santoyo F."/>
            <person name="Master E."/>
            <person name="Coutinho P.M."/>
            <person name="Henrissat B."/>
            <person name="Lombard V."/>
            <person name="Magnuson J.K."/>
            <person name="Kuees U."/>
            <person name="Hori C."/>
            <person name="Igarashi K."/>
            <person name="Samejima M."/>
            <person name="Held B.W."/>
            <person name="Barry K.W."/>
            <person name="LaButti K.M."/>
            <person name="Lapidus A."/>
            <person name="Lindquist E.A."/>
            <person name="Lucas S.M."/>
            <person name="Riley R."/>
            <person name="Salamov A.A."/>
            <person name="Hoffmeister D."/>
            <person name="Schwenk D."/>
            <person name="Hadar Y."/>
            <person name="Yarden O."/>
            <person name="de Vries R.P."/>
            <person name="Wiebenga A."/>
            <person name="Stenlid J."/>
            <person name="Eastwood D."/>
            <person name="Grigoriev I.V."/>
            <person name="Berka R.M."/>
            <person name="Blanchette R.A."/>
            <person name="Kersten P."/>
            <person name="Martinez A.T."/>
            <person name="Vicuna R."/>
            <person name="Cullen D."/>
        </authorList>
    </citation>
    <scope>NUCLEOTIDE SEQUENCE [LARGE SCALE GENOMIC DNA]</scope>
    <source>
        <strain evidence="16 17">B</strain>
    </source>
</reference>
<evidence type="ECO:0000256" key="11">
    <source>
        <dbReference type="ARBA" id="ARBA00022989"/>
    </source>
</evidence>
<keyword evidence="10" id="KW-0862">Zinc</keyword>
<protein>
    <recommendedName>
        <fullName evidence="4">RING-type E3 ubiquitin transferase</fullName>
        <ecNumber evidence="4">2.3.2.27</ecNumber>
    </recommendedName>
</protein>
<feature type="transmembrane region" description="Helical" evidence="14">
    <location>
        <begin position="1303"/>
        <end position="1324"/>
    </location>
</feature>
<feature type="transmembrane region" description="Helical" evidence="14">
    <location>
        <begin position="769"/>
        <end position="790"/>
    </location>
</feature>
<feature type="compositionally biased region" description="Low complexity" evidence="13">
    <location>
        <begin position="572"/>
        <end position="582"/>
    </location>
</feature>
<dbReference type="Proteomes" id="UP000016930">
    <property type="component" value="Unassembled WGS sequence"/>
</dbReference>
<evidence type="ECO:0000256" key="10">
    <source>
        <dbReference type="ARBA" id="ARBA00022833"/>
    </source>
</evidence>
<feature type="compositionally biased region" description="Low complexity" evidence="13">
    <location>
        <begin position="714"/>
        <end position="735"/>
    </location>
</feature>
<evidence type="ECO:0000313" key="17">
    <source>
        <dbReference type="Proteomes" id="UP000016930"/>
    </source>
</evidence>
<accession>M2QQ22</accession>
<dbReference type="STRING" id="914234.M2QQ22"/>
<feature type="region of interest" description="Disordered" evidence="13">
    <location>
        <begin position="714"/>
        <end position="739"/>
    </location>
</feature>
<keyword evidence="11 14" id="KW-1133">Transmembrane helix</keyword>
<dbReference type="PANTHER" id="PTHR13145:SF0">
    <property type="entry name" value="E3 UBIQUITIN-PROTEIN LIGASE MARCHF6"/>
    <property type="match status" value="1"/>
</dbReference>
<evidence type="ECO:0000256" key="6">
    <source>
        <dbReference type="ARBA" id="ARBA00022692"/>
    </source>
</evidence>
<feature type="region of interest" description="Disordered" evidence="13">
    <location>
        <begin position="1573"/>
        <end position="1599"/>
    </location>
</feature>
<feature type="transmembrane region" description="Helical" evidence="14">
    <location>
        <begin position="1531"/>
        <end position="1550"/>
    </location>
</feature>
<dbReference type="GO" id="GO:0008270">
    <property type="term" value="F:zinc ion binding"/>
    <property type="evidence" value="ECO:0007669"/>
    <property type="project" value="UniProtKB-KW"/>
</dbReference>
<feature type="transmembrane region" description="Helical" evidence="14">
    <location>
        <begin position="1344"/>
        <end position="1364"/>
    </location>
</feature>
<feature type="region of interest" description="Disordered" evidence="13">
    <location>
        <begin position="264"/>
        <end position="597"/>
    </location>
</feature>
<feature type="compositionally biased region" description="Basic and acidic residues" evidence="13">
    <location>
        <begin position="635"/>
        <end position="645"/>
    </location>
</feature>
<dbReference type="Gene3D" id="3.30.40.10">
    <property type="entry name" value="Zinc/RING finger domain, C3HC4 (zinc finger)"/>
    <property type="match status" value="1"/>
</dbReference>
<proteinExistence type="predicted"/>
<feature type="compositionally biased region" description="Polar residues" evidence="13">
    <location>
        <begin position="475"/>
        <end position="489"/>
    </location>
</feature>
<comment type="catalytic activity">
    <reaction evidence="1">
        <text>S-ubiquitinyl-[E2 ubiquitin-conjugating enzyme]-L-cysteine + [acceptor protein]-L-lysine = [E2 ubiquitin-conjugating enzyme]-L-cysteine + N(6)-ubiquitinyl-[acceptor protein]-L-lysine.</text>
        <dbReference type="EC" id="2.3.2.27"/>
    </reaction>
</comment>
<keyword evidence="6 14" id="KW-0812">Transmembrane</keyword>
<feature type="domain" description="RING-CH-type" evidence="15">
    <location>
        <begin position="1"/>
        <end position="61"/>
    </location>
</feature>
<dbReference type="InterPro" id="IPR011016">
    <property type="entry name" value="Znf_RING-CH"/>
</dbReference>
<dbReference type="OrthoDB" id="264354at2759"/>
<evidence type="ECO:0000256" key="7">
    <source>
        <dbReference type="ARBA" id="ARBA00022723"/>
    </source>
</evidence>
<feature type="transmembrane region" description="Helical" evidence="14">
    <location>
        <begin position="1049"/>
        <end position="1070"/>
    </location>
</feature>
<feature type="compositionally biased region" description="Pro residues" evidence="13">
    <location>
        <begin position="229"/>
        <end position="243"/>
    </location>
</feature>
<evidence type="ECO:0000256" key="14">
    <source>
        <dbReference type="SAM" id="Phobius"/>
    </source>
</evidence>
<feature type="compositionally biased region" description="Low complexity" evidence="13">
    <location>
        <begin position="529"/>
        <end position="555"/>
    </location>
</feature>
<feature type="transmembrane region" description="Helical" evidence="14">
    <location>
        <begin position="182"/>
        <end position="202"/>
    </location>
</feature>
<dbReference type="EMBL" id="KB445794">
    <property type="protein sequence ID" value="EMD39173.1"/>
    <property type="molecule type" value="Genomic_DNA"/>
</dbReference>
<evidence type="ECO:0000256" key="4">
    <source>
        <dbReference type="ARBA" id="ARBA00012483"/>
    </source>
</evidence>
<dbReference type="GO" id="GO:0005789">
    <property type="term" value="C:endoplasmic reticulum membrane"/>
    <property type="evidence" value="ECO:0007669"/>
    <property type="project" value="TreeGrafter"/>
</dbReference>
<feature type="transmembrane region" description="Helical" evidence="14">
    <location>
        <begin position="1489"/>
        <end position="1511"/>
    </location>
</feature>
<dbReference type="Pfam" id="PF23113">
    <property type="entry name" value="MARCHF6_C"/>
    <property type="match status" value="1"/>
</dbReference>
<feature type="compositionally biased region" description="Basic and acidic residues" evidence="13">
    <location>
        <begin position="418"/>
        <end position="447"/>
    </location>
</feature>
<evidence type="ECO:0000256" key="12">
    <source>
        <dbReference type="ARBA" id="ARBA00023136"/>
    </source>
</evidence>
<dbReference type="SMART" id="SM00744">
    <property type="entry name" value="RINGv"/>
    <property type="match status" value="1"/>
</dbReference>
<evidence type="ECO:0000259" key="15">
    <source>
        <dbReference type="PROSITE" id="PS51292"/>
    </source>
</evidence>
<evidence type="ECO:0000256" key="3">
    <source>
        <dbReference type="ARBA" id="ARBA00004906"/>
    </source>
</evidence>
<keyword evidence="17" id="KW-1185">Reference proteome</keyword>
<dbReference type="PANTHER" id="PTHR13145">
    <property type="entry name" value="SSM4 PROTEIN"/>
    <property type="match status" value="1"/>
</dbReference>
<feature type="transmembrane region" description="Helical" evidence="14">
    <location>
        <begin position="1108"/>
        <end position="1130"/>
    </location>
</feature>
<evidence type="ECO:0000256" key="9">
    <source>
        <dbReference type="ARBA" id="ARBA00022786"/>
    </source>
</evidence>
<evidence type="ECO:0000256" key="2">
    <source>
        <dbReference type="ARBA" id="ARBA00004141"/>
    </source>
</evidence>
<dbReference type="GO" id="GO:0061630">
    <property type="term" value="F:ubiquitin protein ligase activity"/>
    <property type="evidence" value="ECO:0007669"/>
    <property type="project" value="UniProtKB-EC"/>
</dbReference>
<keyword evidence="8" id="KW-0863">Zinc-finger</keyword>
<name>M2QQ22_CERS8</name>